<dbReference type="AlphaFoldDB" id="E0XWZ8"/>
<dbReference type="GO" id="GO:0005840">
    <property type="term" value="C:ribosome"/>
    <property type="evidence" value="ECO:0007669"/>
    <property type="project" value="UniProtKB-KW"/>
</dbReference>
<sequence length="184" mass="20418">MEIFNELKTPASKEFEKLLKSKLSKTQIEEGKIIEGKINKITDKYVYLYCEGFKSDPVLDINELRGMGLGEKIKLGEMIPVLLEKLEHPRTGEIVVSASKAQKIKGWDTILSHYERNEPINGKIVSKVKGGFIVEHVETGSLAFLPGSQVDTSPVKDISKLMNVPQKFAIIKVDKLRGAGPPGL</sequence>
<dbReference type="CDD" id="cd04465">
    <property type="entry name" value="S1_RPS1_repeat_ec2_hs2"/>
    <property type="match status" value="1"/>
</dbReference>
<name>E0XWZ8_9PROT</name>
<dbReference type="SUPFAM" id="SSF50249">
    <property type="entry name" value="Nucleic acid-binding proteins"/>
    <property type="match status" value="2"/>
</dbReference>
<dbReference type="PROSITE" id="PS50126">
    <property type="entry name" value="S1"/>
    <property type="match status" value="1"/>
</dbReference>
<organism evidence="2">
    <name type="scientific">uncultured SAR11 cluster bacterium HF0010_09O16</name>
    <dbReference type="NCBI Taxonomy" id="710725"/>
    <lineage>
        <taxon>Bacteria</taxon>
        <taxon>Pseudomonadati</taxon>
        <taxon>Pseudomonadota</taxon>
        <taxon>Alphaproteobacteria</taxon>
        <taxon>Candidatus Pelagibacterales</taxon>
        <taxon>environmental samples</taxon>
    </lineage>
</organism>
<dbReference type="GO" id="GO:0003676">
    <property type="term" value="F:nucleic acid binding"/>
    <property type="evidence" value="ECO:0007669"/>
    <property type="project" value="InterPro"/>
</dbReference>
<protein>
    <submittedName>
        <fullName evidence="2">Ribosomal protein s1</fullName>
    </submittedName>
</protein>
<dbReference type="InterPro" id="IPR012340">
    <property type="entry name" value="NA-bd_OB-fold"/>
</dbReference>
<evidence type="ECO:0000259" key="1">
    <source>
        <dbReference type="PROSITE" id="PS50126"/>
    </source>
</evidence>
<accession>E0XWZ8</accession>
<proteinExistence type="predicted"/>
<reference evidence="2" key="1">
    <citation type="journal article" date="2011" name="Environ. Microbiol.">
        <title>Time-series analyses of Monterey Bay coastal microbial picoplankton using a 'genome proxy' microarray.</title>
        <authorList>
            <person name="Rich V.I."/>
            <person name="Pham V.D."/>
            <person name="Eppley J."/>
            <person name="Shi Y."/>
            <person name="DeLong E.F."/>
        </authorList>
    </citation>
    <scope>NUCLEOTIDE SEQUENCE</scope>
</reference>
<dbReference type="Gene3D" id="2.40.50.140">
    <property type="entry name" value="Nucleic acid-binding proteins"/>
    <property type="match status" value="1"/>
</dbReference>
<evidence type="ECO:0000313" key="2">
    <source>
        <dbReference type="EMBL" id="ADI18939.1"/>
    </source>
</evidence>
<dbReference type="Pfam" id="PF00575">
    <property type="entry name" value="S1"/>
    <property type="match status" value="1"/>
</dbReference>
<dbReference type="InterPro" id="IPR003029">
    <property type="entry name" value="S1_domain"/>
</dbReference>
<keyword evidence="2" id="KW-0687">Ribonucleoprotein</keyword>
<keyword evidence="2" id="KW-0689">Ribosomal protein</keyword>
<feature type="domain" description="S1 motif" evidence="1">
    <location>
        <begin position="31"/>
        <end position="99"/>
    </location>
</feature>
<dbReference type="EMBL" id="GU474904">
    <property type="protein sequence ID" value="ADI18939.1"/>
    <property type="molecule type" value="Genomic_DNA"/>
</dbReference>